<dbReference type="RefSeq" id="WP_158767506.1">
    <property type="nucleotide sequence ID" value="NZ_CP047045.1"/>
</dbReference>
<proteinExistence type="predicted"/>
<dbReference type="InterPro" id="IPR013433">
    <property type="entry name" value="PHA_gran_rgn"/>
</dbReference>
<dbReference type="AlphaFoldDB" id="A0A6I6N084"/>
<dbReference type="KEGG" id="tsv:DSM104635_03594"/>
<reference evidence="2" key="1">
    <citation type="submission" date="2019-12" db="EMBL/GenBank/DDBJ databases">
        <title>Complete genome of Terracaulis silvestris 0127_4.</title>
        <authorList>
            <person name="Vieira S."/>
            <person name="Riedel T."/>
            <person name="Sproer C."/>
            <person name="Pascual J."/>
            <person name="Boedeker C."/>
            <person name="Overmann J."/>
        </authorList>
    </citation>
    <scope>NUCLEOTIDE SEQUENCE [LARGE SCALE GENOMIC DNA]</scope>
    <source>
        <strain evidence="2">0127_4</strain>
    </source>
</reference>
<evidence type="ECO:0000313" key="2">
    <source>
        <dbReference type="Proteomes" id="UP000431269"/>
    </source>
</evidence>
<keyword evidence="2" id="KW-1185">Reference proteome</keyword>
<gene>
    <name evidence="1" type="ORF">DSM104635_03594</name>
</gene>
<dbReference type="Pfam" id="PF09650">
    <property type="entry name" value="PHA_gran_rgn"/>
    <property type="match status" value="1"/>
</dbReference>
<sequence>MAQPITITIPHKLGKAEARARISEGFDKLSSQVVGAHLANFQQGWDGDRLSFRAQTLGQTVAGRLDVNESDIRIEVDLPAFLAGLADKIAGELKREGALLLEDKRRR</sequence>
<name>A0A6I6N084_9CAUL</name>
<protein>
    <submittedName>
        <fullName evidence="1">Putative polyhydroxyalkanoic acid system protein</fullName>
    </submittedName>
</protein>
<dbReference type="EMBL" id="CP047045">
    <property type="protein sequence ID" value="QGZ96733.1"/>
    <property type="molecule type" value="Genomic_DNA"/>
</dbReference>
<organism evidence="1 2">
    <name type="scientific">Terricaulis silvestris</name>
    <dbReference type="NCBI Taxonomy" id="2686094"/>
    <lineage>
        <taxon>Bacteria</taxon>
        <taxon>Pseudomonadati</taxon>
        <taxon>Pseudomonadota</taxon>
        <taxon>Alphaproteobacteria</taxon>
        <taxon>Caulobacterales</taxon>
        <taxon>Caulobacteraceae</taxon>
        <taxon>Terricaulis</taxon>
    </lineage>
</organism>
<dbReference type="Proteomes" id="UP000431269">
    <property type="component" value="Chromosome"/>
</dbReference>
<evidence type="ECO:0000313" key="1">
    <source>
        <dbReference type="EMBL" id="QGZ96733.1"/>
    </source>
</evidence>
<accession>A0A6I6N084</accession>